<dbReference type="Pfam" id="PF00657">
    <property type="entry name" value="Lipase_GDSL"/>
    <property type="match status" value="1"/>
</dbReference>
<dbReference type="Proteomes" id="UP000183924">
    <property type="component" value="Unassembled WGS sequence"/>
</dbReference>
<organism evidence="2 3">
    <name type="scientific">Candidatus Rickettsiella isopodorum</name>
    <dbReference type="NCBI Taxonomy" id="1225476"/>
    <lineage>
        <taxon>Bacteria</taxon>
        <taxon>Pseudomonadati</taxon>
        <taxon>Pseudomonadota</taxon>
        <taxon>Gammaproteobacteria</taxon>
        <taxon>Legionellales</taxon>
        <taxon>Coxiellaceae</taxon>
        <taxon>Rickettsiella</taxon>
    </lineage>
</organism>
<gene>
    <name evidence="2" type="ORF">A1D18_05185</name>
</gene>
<dbReference type="SUPFAM" id="SSF52266">
    <property type="entry name" value="SGNH hydrolase"/>
    <property type="match status" value="1"/>
</dbReference>
<proteinExistence type="predicted"/>
<dbReference type="InterPro" id="IPR001087">
    <property type="entry name" value="GDSL"/>
</dbReference>
<dbReference type="OrthoDB" id="5659842at2"/>
<keyword evidence="3" id="KW-1185">Reference proteome</keyword>
<name>A0A1J8NGF8_9COXI</name>
<dbReference type="STRING" id="1225476.A1D18_05185"/>
<reference evidence="2 3" key="1">
    <citation type="submission" date="2016-03" db="EMBL/GenBank/DDBJ databases">
        <title>Comparative genomics of Rickettsiella.</title>
        <authorList>
            <person name="Chandler C."/>
            <person name="Wang Y."/>
        </authorList>
    </citation>
    <scope>NUCLEOTIDE SEQUENCE [LARGE SCALE GENOMIC DNA]</scope>
    <source>
        <strain evidence="2 3">RCFS May 2013</strain>
    </source>
</reference>
<evidence type="ECO:0000313" key="3">
    <source>
        <dbReference type="Proteomes" id="UP000183924"/>
    </source>
</evidence>
<dbReference type="EMBL" id="LUKY01000033">
    <property type="protein sequence ID" value="OIZ94248.1"/>
    <property type="molecule type" value="Genomic_DNA"/>
</dbReference>
<dbReference type="Gene3D" id="3.40.50.1110">
    <property type="entry name" value="SGNH hydrolase"/>
    <property type="match status" value="1"/>
</dbReference>
<feature type="region of interest" description="Disordered" evidence="1">
    <location>
        <begin position="543"/>
        <end position="565"/>
    </location>
</feature>
<protein>
    <submittedName>
        <fullName evidence="2">Uncharacterized protein</fullName>
    </submittedName>
</protein>
<evidence type="ECO:0000256" key="1">
    <source>
        <dbReference type="SAM" id="MobiDB-lite"/>
    </source>
</evidence>
<dbReference type="RefSeq" id="WP_071662741.1">
    <property type="nucleotide sequence ID" value="NZ_LUKY01000033.1"/>
</dbReference>
<dbReference type="GO" id="GO:0016788">
    <property type="term" value="F:hydrolase activity, acting on ester bonds"/>
    <property type="evidence" value="ECO:0007669"/>
    <property type="project" value="InterPro"/>
</dbReference>
<dbReference type="InterPro" id="IPR036514">
    <property type="entry name" value="SGNH_hydro_sf"/>
</dbReference>
<dbReference type="AlphaFoldDB" id="A0A1J8NGF8"/>
<sequence>MLNTPSIDKFVITGAIALGDSLSDEEKKYNETICGCFPFKWFLYHSDYNNFTNGHTWAYLFGNIFNSILKEKATWSAQEKATYFKNVAEGGATTYDYRNITSFFKYFKGFILSFFLGNIQKQAEKIINIINSSMLGVIFAGANDLVTLGYYDAEGVERAVQGIINTIAILTNRNEKTGSNYLKHLLLIGLPDISETPRFSHKSAKEKSKMKLACRLYNQRLQELANQCQYVNFDCCTVYQFKDKNCLDSETIKNIEKAIVIVGENKERTIYFKNNREFIINKSDEKFKKANITLTKEELAIFSKEGEVSRSQVDESKLDEFVNKVTKQAKLNIDIKMINIEAILDEILKNPEAHGFTAGCAVYYLPESEGQESDLLSLGNITAGNAVIIKKADNRFFSYIIKDGQLIKNDSKPVLQKFDLSKETLDQLNEKIKKFPSESKIITLAYKDDIHNFWIINIIKSVVDHYKKSFNKEIILTSINNSVLGAIKKDYLNRNTIFWDDLHPARRLHELLAVKITEYIKANYLIKNQTQFKDDSTIGVKPKLNSDEFEESPGSLDSGPSLLYP</sequence>
<accession>A0A1J8NGF8</accession>
<feature type="compositionally biased region" description="Low complexity" evidence="1">
    <location>
        <begin position="552"/>
        <end position="565"/>
    </location>
</feature>
<evidence type="ECO:0000313" key="2">
    <source>
        <dbReference type="EMBL" id="OIZ94248.1"/>
    </source>
</evidence>
<comment type="caution">
    <text evidence="2">The sequence shown here is derived from an EMBL/GenBank/DDBJ whole genome shotgun (WGS) entry which is preliminary data.</text>
</comment>